<proteinExistence type="predicted"/>
<feature type="compositionally biased region" description="Low complexity" evidence="1">
    <location>
        <begin position="62"/>
        <end position="88"/>
    </location>
</feature>
<sequence>MQKHASTQFMPNSSLIDDSGSDQFKTSQFASLGRAARHELSVSTSVTSDGGANGLSVILPDSMSSAHSRPQSPSNSSDGSSSFSSSSSLDDAVGSATINGPYRVGNSDGDTCSYHALQDGESCRQPRTCYECLNSDVAGVSDGCLLAPSGFCEDMSSYEETLDFRRNTTGEDLGLTGWYNYFPSINSTYCEPSDEACVLCDELVNNGSLGQASHWGYGTPNVSAEVERQFCLGSDGCVCVMACETDHWETNMPAECDSDGSNSGNTNNSSTDATSYSTMLIFYLVLQVALLAVFMYRRGLCRRMAPQRPARPEGPYNNVDAITSPSNRLRLSGWRKMQSNLIEREKKQRAMQQSQYMASPRVEGATAQVEGDTTAPERPLSPEDPTRDNDSARAAYTEVQDDPVATASTCSRERNDSLHTHQEGASVDSDVVVVEGSYEERIDTRADRASSTVAMLEARRDAV</sequence>
<keyword evidence="2" id="KW-1133">Transmembrane helix</keyword>
<keyword evidence="2" id="KW-0812">Transmembrane</keyword>
<feature type="region of interest" description="Disordered" evidence="1">
    <location>
        <begin position="345"/>
        <end position="429"/>
    </location>
</feature>
<organism evidence="3 4">
    <name type="scientific">Phytophthora fragariae</name>
    <dbReference type="NCBI Taxonomy" id="53985"/>
    <lineage>
        <taxon>Eukaryota</taxon>
        <taxon>Sar</taxon>
        <taxon>Stramenopiles</taxon>
        <taxon>Oomycota</taxon>
        <taxon>Peronosporomycetes</taxon>
        <taxon>Peronosporales</taxon>
        <taxon>Peronosporaceae</taxon>
        <taxon>Phytophthora</taxon>
    </lineage>
</organism>
<accession>A0A6G0S0Q0</accession>
<keyword evidence="2" id="KW-0472">Membrane</keyword>
<name>A0A6G0S0Q0_9STRA</name>
<dbReference type="AlphaFoldDB" id="A0A6G0S0Q0"/>
<evidence type="ECO:0000256" key="1">
    <source>
        <dbReference type="SAM" id="MobiDB-lite"/>
    </source>
</evidence>
<gene>
    <name evidence="3" type="ORF">PF008_g8589</name>
</gene>
<feature type="region of interest" description="Disordered" evidence="1">
    <location>
        <begin position="1"/>
        <end position="21"/>
    </location>
</feature>
<feature type="compositionally biased region" description="Basic and acidic residues" evidence="1">
    <location>
        <begin position="411"/>
        <end position="422"/>
    </location>
</feature>
<evidence type="ECO:0000313" key="4">
    <source>
        <dbReference type="Proteomes" id="UP000486351"/>
    </source>
</evidence>
<dbReference type="EMBL" id="QXFY01000389">
    <property type="protein sequence ID" value="KAE9345804.1"/>
    <property type="molecule type" value="Genomic_DNA"/>
</dbReference>
<feature type="region of interest" description="Disordered" evidence="1">
    <location>
        <begin position="44"/>
        <end position="90"/>
    </location>
</feature>
<dbReference type="Proteomes" id="UP000486351">
    <property type="component" value="Unassembled WGS sequence"/>
</dbReference>
<comment type="caution">
    <text evidence="3">The sequence shown here is derived from an EMBL/GenBank/DDBJ whole genome shotgun (WGS) entry which is preliminary data.</text>
</comment>
<evidence type="ECO:0000313" key="3">
    <source>
        <dbReference type="EMBL" id="KAE9345804.1"/>
    </source>
</evidence>
<reference evidence="3 4" key="1">
    <citation type="submission" date="2018-09" db="EMBL/GenBank/DDBJ databases">
        <title>Genomic investigation of the strawberry pathogen Phytophthora fragariae indicates pathogenicity is determined by transcriptional variation in three key races.</title>
        <authorList>
            <person name="Adams T.M."/>
            <person name="Armitage A.D."/>
            <person name="Sobczyk M.K."/>
            <person name="Bates H.J."/>
            <person name="Dunwell J.M."/>
            <person name="Nellist C.F."/>
            <person name="Harrison R.J."/>
        </authorList>
    </citation>
    <scope>NUCLEOTIDE SEQUENCE [LARGE SCALE GENOMIC DNA]</scope>
    <source>
        <strain evidence="3 4">NOV-77</strain>
    </source>
</reference>
<feature type="compositionally biased region" description="Basic and acidic residues" evidence="1">
    <location>
        <begin position="380"/>
        <end position="391"/>
    </location>
</feature>
<feature type="transmembrane region" description="Helical" evidence="2">
    <location>
        <begin position="276"/>
        <end position="296"/>
    </location>
</feature>
<protein>
    <submittedName>
        <fullName evidence="3">Uncharacterized protein</fullName>
    </submittedName>
</protein>
<evidence type="ECO:0000256" key="2">
    <source>
        <dbReference type="SAM" id="Phobius"/>
    </source>
</evidence>